<dbReference type="Pfam" id="PF04195">
    <property type="entry name" value="Transposase_28"/>
    <property type="match status" value="1"/>
</dbReference>
<accession>A0A4D6LFI9</accession>
<dbReference type="PANTHER" id="PTHR31099:SF49">
    <property type="entry name" value="MYOSIN HEAVY CHAIN-LIKE PROTEIN"/>
    <property type="match status" value="1"/>
</dbReference>
<evidence type="ECO:0000256" key="2">
    <source>
        <dbReference type="SAM" id="MobiDB-lite"/>
    </source>
</evidence>
<evidence type="ECO:0000256" key="1">
    <source>
        <dbReference type="SAM" id="Coils"/>
    </source>
</evidence>
<dbReference type="InterPro" id="IPR007321">
    <property type="entry name" value="Transposase_28"/>
</dbReference>
<feature type="coiled-coil region" evidence="1">
    <location>
        <begin position="399"/>
        <end position="426"/>
    </location>
</feature>
<dbReference type="Proteomes" id="UP000501690">
    <property type="component" value="Linkage Group LG3"/>
</dbReference>
<organism evidence="4 5">
    <name type="scientific">Vigna unguiculata</name>
    <name type="common">Cowpea</name>
    <dbReference type="NCBI Taxonomy" id="3917"/>
    <lineage>
        <taxon>Eukaryota</taxon>
        <taxon>Viridiplantae</taxon>
        <taxon>Streptophyta</taxon>
        <taxon>Embryophyta</taxon>
        <taxon>Tracheophyta</taxon>
        <taxon>Spermatophyta</taxon>
        <taxon>Magnoliopsida</taxon>
        <taxon>eudicotyledons</taxon>
        <taxon>Gunneridae</taxon>
        <taxon>Pentapetalae</taxon>
        <taxon>rosids</taxon>
        <taxon>fabids</taxon>
        <taxon>Fabales</taxon>
        <taxon>Fabaceae</taxon>
        <taxon>Papilionoideae</taxon>
        <taxon>50 kb inversion clade</taxon>
        <taxon>NPAAA clade</taxon>
        <taxon>indigoferoid/millettioid clade</taxon>
        <taxon>Phaseoleae</taxon>
        <taxon>Vigna</taxon>
    </lineage>
</organism>
<reference evidence="4 5" key="1">
    <citation type="submission" date="2019-04" db="EMBL/GenBank/DDBJ databases">
        <title>An improved genome assembly and genetic linkage map for asparagus bean, Vigna unguiculata ssp. sesquipedialis.</title>
        <authorList>
            <person name="Xia Q."/>
            <person name="Zhang R."/>
            <person name="Dong Y."/>
        </authorList>
    </citation>
    <scope>NUCLEOTIDE SEQUENCE [LARGE SCALE GENOMIC DNA]</scope>
    <source>
        <tissue evidence="4">Leaf</tissue>
    </source>
</reference>
<dbReference type="EMBL" id="CP039347">
    <property type="protein sequence ID" value="QCD87419.1"/>
    <property type="molecule type" value="Genomic_DNA"/>
</dbReference>
<protein>
    <recommendedName>
        <fullName evidence="3">Transposase (putative) gypsy type domain-containing protein</fullName>
    </recommendedName>
</protein>
<dbReference type="PANTHER" id="PTHR31099">
    <property type="entry name" value="OS06G0165300 PROTEIN"/>
    <property type="match status" value="1"/>
</dbReference>
<sequence>MAVVGRIQMETVTELREDPLEEIAESSWLAKAGYDWVAVDVRNQSSLFRWSRLLNSWLNCTPIIARGVDRGIVSLERVSAVERVCHGQEGAVDKIFYMYMCHFLQLHVRLPLDDFAMGVLRLLNVAPTQLHPNSWAYFQAFCVLCQSLYLQPSPLAFLYFYDMRPRQPTKWLSLVSRPSISMLDAFTQSFKHFKDEFFRVVVKEGGRSYFLNAYGSTKFPFSWTGNPWQYKDMSTNELSAADKEVVELLMKFTDKLPTKGLIRIYNSLHPIIYIEGLRKEKAVKVKEAGNTEVPNLHESLVEVHVHGDTKRKPELSARPSRGKDVKKGPKVGMIELSKTTVRKDIEINLSETLINSIDSMEPDHLVRTMVEFGSKALILGRRVGSLYRRELREGNHEKLQDLQGKVDKFAVKKAAWEKEREEWKEEKRRLGTWKVWCLD</sequence>
<keyword evidence="5" id="KW-1185">Reference proteome</keyword>
<dbReference type="AlphaFoldDB" id="A0A4D6LFI9"/>
<gene>
    <name evidence="4" type="ORF">DEO72_LG3g1955</name>
</gene>
<evidence type="ECO:0000313" key="5">
    <source>
        <dbReference type="Proteomes" id="UP000501690"/>
    </source>
</evidence>
<feature type="compositionally biased region" description="Basic and acidic residues" evidence="2">
    <location>
        <begin position="307"/>
        <end position="327"/>
    </location>
</feature>
<keyword evidence="1" id="KW-0175">Coiled coil</keyword>
<feature type="region of interest" description="Disordered" evidence="2">
    <location>
        <begin position="307"/>
        <end position="328"/>
    </location>
</feature>
<evidence type="ECO:0000259" key="3">
    <source>
        <dbReference type="Pfam" id="PF04195"/>
    </source>
</evidence>
<proteinExistence type="predicted"/>
<name>A0A4D6LFI9_VIGUN</name>
<feature type="domain" description="Transposase (putative) gypsy type" evidence="3">
    <location>
        <begin position="100"/>
        <end position="164"/>
    </location>
</feature>
<evidence type="ECO:0000313" key="4">
    <source>
        <dbReference type="EMBL" id="QCD87419.1"/>
    </source>
</evidence>